<dbReference type="GO" id="GO:0008194">
    <property type="term" value="F:UDP-glycosyltransferase activity"/>
    <property type="evidence" value="ECO:0007669"/>
    <property type="project" value="InterPro"/>
</dbReference>
<evidence type="ECO:0000256" key="2">
    <source>
        <dbReference type="ARBA" id="ARBA00022676"/>
    </source>
</evidence>
<dbReference type="GO" id="GO:0017000">
    <property type="term" value="P:antibiotic biosynthetic process"/>
    <property type="evidence" value="ECO:0007669"/>
    <property type="project" value="UniProtKB-KW"/>
</dbReference>
<name>A0A5P8KA52_9ACTN</name>
<dbReference type="InterPro" id="IPR030953">
    <property type="entry name" value="Glycosyl_450act"/>
</dbReference>
<dbReference type="Pfam" id="PF21036">
    <property type="entry name" value="EryCIII-like_N"/>
    <property type="match status" value="1"/>
</dbReference>
<dbReference type="CDD" id="cd03784">
    <property type="entry name" value="GT1_Gtf-like"/>
    <property type="match status" value="1"/>
</dbReference>
<dbReference type="SUPFAM" id="SSF53756">
    <property type="entry name" value="UDP-Glycosyltransferase/glycogen phosphorylase"/>
    <property type="match status" value="1"/>
</dbReference>
<dbReference type="PANTHER" id="PTHR48050">
    <property type="entry name" value="STEROL 3-BETA-GLUCOSYLTRANSFERASE"/>
    <property type="match status" value="1"/>
</dbReference>
<keyword evidence="4" id="KW-0045">Antibiotic biosynthesis</keyword>
<organism evidence="7 8">
    <name type="scientific">Streptomyces phaeolivaceus</name>
    <dbReference type="NCBI Taxonomy" id="2653200"/>
    <lineage>
        <taxon>Bacteria</taxon>
        <taxon>Bacillati</taxon>
        <taxon>Actinomycetota</taxon>
        <taxon>Actinomycetes</taxon>
        <taxon>Kitasatosporales</taxon>
        <taxon>Streptomycetaceae</taxon>
        <taxon>Streptomyces</taxon>
    </lineage>
</organism>
<keyword evidence="3 7" id="KW-0808">Transferase</keyword>
<keyword evidence="2" id="KW-0328">Glycosyltransferase</keyword>
<dbReference type="RefSeq" id="WP_152170845.1">
    <property type="nucleotide sequence ID" value="NZ_CP045096.1"/>
</dbReference>
<dbReference type="Pfam" id="PF06722">
    <property type="entry name" value="EryCIII-like_C"/>
    <property type="match status" value="1"/>
</dbReference>
<feature type="domain" description="Erythromycin biosynthesis protein CIII-like N-terminal" evidence="6">
    <location>
        <begin position="22"/>
        <end position="258"/>
    </location>
</feature>
<proteinExistence type="inferred from homology"/>
<evidence type="ECO:0000256" key="1">
    <source>
        <dbReference type="ARBA" id="ARBA00006962"/>
    </source>
</evidence>
<evidence type="ECO:0000259" key="5">
    <source>
        <dbReference type="Pfam" id="PF06722"/>
    </source>
</evidence>
<reference evidence="7 8" key="1">
    <citation type="submission" date="2019-10" db="EMBL/GenBank/DDBJ databases">
        <title>Streptomyces sp. strain GY16 isolated from leaves of Broussonetia papyrifera.</title>
        <authorList>
            <person name="Mo P."/>
        </authorList>
    </citation>
    <scope>NUCLEOTIDE SEQUENCE [LARGE SCALE GENOMIC DNA]</scope>
    <source>
        <strain evidence="7 8">GY16</strain>
    </source>
</reference>
<accession>A0A5P8KA52</accession>
<gene>
    <name evidence="7" type="ORF">F9278_28350</name>
</gene>
<dbReference type="InterPro" id="IPR002213">
    <property type="entry name" value="UDP_glucos_trans"/>
</dbReference>
<dbReference type="InterPro" id="IPR048284">
    <property type="entry name" value="EryCIII-like_N"/>
</dbReference>
<dbReference type="GO" id="GO:0016758">
    <property type="term" value="F:hexosyltransferase activity"/>
    <property type="evidence" value="ECO:0007669"/>
    <property type="project" value="UniProtKB-ARBA"/>
</dbReference>
<dbReference type="Gene3D" id="3.40.50.2000">
    <property type="entry name" value="Glycogen Phosphorylase B"/>
    <property type="match status" value="2"/>
</dbReference>
<evidence type="ECO:0000259" key="6">
    <source>
        <dbReference type="Pfam" id="PF21036"/>
    </source>
</evidence>
<comment type="similarity">
    <text evidence="1">Belongs to the glycosyltransferase 28 family.</text>
</comment>
<evidence type="ECO:0000313" key="7">
    <source>
        <dbReference type="EMBL" id="QFQ99419.1"/>
    </source>
</evidence>
<dbReference type="InterPro" id="IPR050426">
    <property type="entry name" value="Glycosyltransferase_28"/>
</dbReference>
<protein>
    <submittedName>
        <fullName evidence="7">Activator-dependent family glycosyltransferase</fullName>
    </submittedName>
</protein>
<evidence type="ECO:0000313" key="8">
    <source>
        <dbReference type="Proteomes" id="UP000327294"/>
    </source>
</evidence>
<dbReference type="EMBL" id="CP045096">
    <property type="protein sequence ID" value="QFQ99419.1"/>
    <property type="molecule type" value="Genomic_DNA"/>
</dbReference>
<keyword evidence="8" id="KW-1185">Reference proteome</keyword>
<sequence length="424" mass="46856">MRILFTCYPERTHFLLMAPMAWALRTAGHDVRIASQPKFTDVITQAGLTAVPVGSNRDLWQIVGRVKKTGSKLVPGLPEPYDAIERRPEDITLESLRAGYEVQIESWHKMTNVPLTAPLVEFARRWQPDLIIWEPLTFAGGIAAKATGAAHARLLIGADVYGVTRQHYVRLNAEQPEEHRTDPLADWLGSYARAYGGAFSEDMVTGQFSLDVLPPSLQIHAPGLDYHSLRYTPYGGPAVVPKWLWEPPTRPRVALTLGLTVTDHGVGYPIGVQEILDAVADLEIELVATISDEARQTLERIPANARLVPYVPLQALLPTCSAVIHHAGVGTLTTAALYGVPQLALPWDVDQPVLSGRLADHGAGLTTHSTKATGSTVRENLLRLLEEQTFRDRARRLREEMLSVPHANAFVADLEKLVQEHHRQ</sequence>
<feature type="domain" description="Erythromycin biosynthesis protein CIII-like C-terminal" evidence="5">
    <location>
        <begin position="274"/>
        <end position="417"/>
    </location>
</feature>
<dbReference type="NCBIfam" id="TIGR04516">
    <property type="entry name" value="glycosyl_450act"/>
    <property type="match status" value="1"/>
</dbReference>
<dbReference type="FunFam" id="3.40.50.2000:FF:000072">
    <property type="entry name" value="Glycosyl transferase"/>
    <property type="match status" value="1"/>
</dbReference>
<dbReference type="PANTHER" id="PTHR48050:SF13">
    <property type="entry name" value="STEROL 3-BETA-GLUCOSYLTRANSFERASE UGT80A2"/>
    <property type="match status" value="1"/>
</dbReference>
<dbReference type="KEGG" id="sphv:F9278_28350"/>
<dbReference type="Proteomes" id="UP000327294">
    <property type="component" value="Chromosome"/>
</dbReference>
<evidence type="ECO:0000256" key="3">
    <source>
        <dbReference type="ARBA" id="ARBA00022679"/>
    </source>
</evidence>
<dbReference type="AlphaFoldDB" id="A0A5P8KA52"/>
<evidence type="ECO:0000256" key="4">
    <source>
        <dbReference type="ARBA" id="ARBA00023194"/>
    </source>
</evidence>
<dbReference type="InterPro" id="IPR010610">
    <property type="entry name" value="EryCIII-like_C"/>
</dbReference>